<gene>
    <name evidence="1" type="ORF">Slati_4474900</name>
</gene>
<reference evidence="1" key="1">
    <citation type="submission" date="2020-06" db="EMBL/GenBank/DDBJ databases">
        <authorList>
            <person name="Li T."/>
            <person name="Hu X."/>
            <person name="Zhang T."/>
            <person name="Song X."/>
            <person name="Zhang H."/>
            <person name="Dai N."/>
            <person name="Sheng W."/>
            <person name="Hou X."/>
            <person name="Wei L."/>
        </authorList>
    </citation>
    <scope>NUCLEOTIDE SEQUENCE</scope>
    <source>
        <strain evidence="1">KEN1</strain>
        <tissue evidence="1">Leaf</tissue>
    </source>
</reference>
<protein>
    <submittedName>
        <fullName evidence="1">Uncharacterized protein</fullName>
    </submittedName>
</protein>
<dbReference type="AlphaFoldDB" id="A0AAW2SRN0"/>
<sequence length="95" mass="10780">MKNLIQELGVMPIITELVVIFCDNNRAIVQAKEPISHYIVRCYHLLVDMVGRVDVRIDLITSAENTADPLTKLVLHIADAQPLGKMTLRNMSDWH</sequence>
<organism evidence="1">
    <name type="scientific">Sesamum latifolium</name>
    <dbReference type="NCBI Taxonomy" id="2727402"/>
    <lineage>
        <taxon>Eukaryota</taxon>
        <taxon>Viridiplantae</taxon>
        <taxon>Streptophyta</taxon>
        <taxon>Embryophyta</taxon>
        <taxon>Tracheophyta</taxon>
        <taxon>Spermatophyta</taxon>
        <taxon>Magnoliopsida</taxon>
        <taxon>eudicotyledons</taxon>
        <taxon>Gunneridae</taxon>
        <taxon>Pentapetalae</taxon>
        <taxon>asterids</taxon>
        <taxon>lamiids</taxon>
        <taxon>Lamiales</taxon>
        <taxon>Pedaliaceae</taxon>
        <taxon>Sesamum</taxon>
    </lineage>
</organism>
<dbReference type="EMBL" id="JACGWN010000016">
    <property type="protein sequence ID" value="KAL0395087.1"/>
    <property type="molecule type" value="Genomic_DNA"/>
</dbReference>
<proteinExistence type="predicted"/>
<reference evidence="1" key="2">
    <citation type="journal article" date="2024" name="Plant">
        <title>Genomic evolution and insights into agronomic trait innovations of Sesamum species.</title>
        <authorList>
            <person name="Miao H."/>
            <person name="Wang L."/>
            <person name="Qu L."/>
            <person name="Liu H."/>
            <person name="Sun Y."/>
            <person name="Le M."/>
            <person name="Wang Q."/>
            <person name="Wei S."/>
            <person name="Zheng Y."/>
            <person name="Lin W."/>
            <person name="Duan Y."/>
            <person name="Cao H."/>
            <person name="Xiong S."/>
            <person name="Wang X."/>
            <person name="Wei L."/>
            <person name="Li C."/>
            <person name="Ma Q."/>
            <person name="Ju M."/>
            <person name="Zhao R."/>
            <person name="Li G."/>
            <person name="Mu C."/>
            <person name="Tian Q."/>
            <person name="Mei H."/>
            <person name="Zhang T."/>
            <person name="Gao T."/>
            <person name="Zhang H."/>
        </authorList>
    </citation>
    <scope>NUCLEOTIDE SEQUENCE</scope>
    <source>
        <strain evidence="1">KEN1</strain>
    </source>
</reference>
<comment type="caution">
    <text evidence="1">The sequence shown here is derived from an EMBL/GenBank/DDBJ whole genome shotgun (WGS) entry which is preliminary data.</text>
</comment>
<accession>A0AAW2SRN0</accession>
<evidence type="ECO:0000313" key="1">
    <source>
        <dbReference type="EMBL" id="KAL0395087.1"/>
    </source>
</evidence>
<name>A0AAW2SRN0_9LAMI</name>